<proteinExistence type="predicted"/>
<reference evidence="2 3" key="1">
    <citation type="journal article" date="2013" name="Genome Announc.">
        <title>Draft Genome Sequence of Bacillus thuringiensis var. thuringiensis Strain T01-328, a Brazilian Isolate That Produces a Soluble Pesticide Protein, Cry1Ia.</title>
        <authorList>
            <person name="Varani A.M."/>
            <person name="Lemos M.V."/>
            <person name="Fernandes C.C."/>
            <person name="Lemos E.G."/>
            <person name="Alves E.C."/>
            <person name="Desiderio J.A."/>
        </authorList>
    </citation>
    <scope>NUCLEOTIDE SEQUENCE [LARGE SCALE GENOMIC DNA]</scope>
    <source>
        <strain evidence="2 3">T01-328</strain>
    </source>
</reference>
<feature type="transmembrane region" description="Helical" evidence="1">
    <location>
        <begin position="38"/>
        <end position="57"/>
    </location>
</feature>
<feature type="transmembrane region" description="Helical" evidence="1">
    <location>
        <begin position="78"/>
        <end position="98"/>
    </location>
</feature>
<evidence type="ECO:0000313" key="2">
    <source>
        <dbReference type="EMBL" id="ERI00934.1"/>
    </source>
</evidence>
<comment type="caution">
    <text evidence="2">The sequence shown here is derived from an EMBL/GenBank/DDBJ whole genome shotgun (WGS) entry which is preliminary data.</text>
</comment>
<gene>
    <name evidence="2" type="ORF">BTCBT_002489</name>
</gene>
<dbReference type="AlphaFoldDB" id="A0AAN4HK71"/>
<dbReference type="EMBL" id="ARXZ02000004">
    <property type="protein sequence ID" value="ERI00934.1"/>
    <property type="molecule type" value="Genomic_DNA"/>
</dbReference>
<keyword evidence="1" id="KW-0472">Membrane</keyword>
<sequence>MLTSRINKRNIIFLVEIIRVFLSILIIIHYFIYNDKTIFSIGFLGTILFFVFIKGYLGLKKLKTEKSPFEKEIAKHHIYGAVWTLVGMLPICFFIMYLT</sequence>
<dbReference type="Proteomes" id="UP000013487">
    <property type="component" value="Unassembled WGS sequence"/>
</dbReference>
<organism evidence="2 3">
    <name type="scientific">Bacillus thuringiensis T01-328</name>
    <dbReference type="NCBI Taxonomy" id="1324966"/>
    <lineage>
        <taxon>Bacteria</taxon>
        <taxon>Bacillati</taxon>
        <taxon>Bacillota</taxon>
        <taxon>Bacilli</taxon>
        <taxon>Bacillales</taxon>
        <taxon>Bacillaceae</taxon>
        <taxon>Bacillus</taxon>
        <taxon>Bacillus cereus group</taxon>
    </lineage>
</organism>
<accession>A0AAN4HK71</accession>
<name>A0AAN4HK71_BACTU</name>
<evidence type="ECO:0000256" key="1">
    <source>
        <dbReference type="SAM" id="Phobius"/>
    </source>
</evidence>
<evidence type="ECO:0000313" key="3">
    <source>
        <dbReference type="Proteomes" id="UP000013487"/>
    </source>
</evidence>
<keyword evidence="1" id="KW-0812">Transmembrane</keyword>
<protein>
    <submittedName>
        <fullName evidence="2">Uncharacterized protein</fullName>
    </submittedName>
</protein>
<feature type="transmembrane region" description="Helical" evidence="1">
    <location>
        <begin position="12"/>
        <end position="32"/>
    </location>
</feature>
<keyword evidence="1" id="KW-1133">Transmembrane helix</keyword>